<evidence type="ECO:0000313" key="2">
    <source>
        <dbReference type="Proteomes" id="UP001499967"/>
    </source>
</evidence>
<dbReference type="EMBL" id="BAAAHP010000016">
    <property type="protein sequence ID" value="GAA0922848.1"/>
    <property type="molecule type" value="Genomic_DNA"/>
</dbReference>
<keyword evidence="2" id="KW-1185">Reference proteome</keyword>
<name>A0ABN1P4R9_9PSEU</name>
<gene>
    <name evidence="1" type="ORF">GCM10009559_06680</name>
</gene>
<accession>A0ABN1P4R9</accession>
<organism evidence="1 2">
    <name type="scientific">Pseudonocardia zijingensis</name>
    <dbReference type="NCBI Taxonomy" id="153376"/>
    <lineage>
        <taxon>Bacteria</taxon>
        <taxon>Bacillati</taxon>
        <taxon>Actinomycetota</taxon>
        <taxon>Actinomycetes</taxon>
        <taxon>Pseudonocardiales</taxon>
        <taxon>Pseudonocardiaceae</taxon>
        <taxon>Pseudonocardia</taxon>
    </lineage>
</organism>
<evidence type="ECO:0008006" key="3">
    <source>
        <dbReference type="Google" id="ProtNLM"/>
    </source>
</evidence>
<protein>
    <recommendedName>
        <fullName evidence="3">PknH-like protein</fullName>
    </recommendedName>
</protein>
<sequence length="222" mass="23170">MRRTGIAGVAVLVVGLAGCTGTTGGAAPSTAAVVGAARTGESSEEPSVPESLLLPDEGGRSEVAEFTDWITDRAPTREWLLDPCVPTAYPTDAQRVRFRTATREGPEAFDARQLGVYPSAEVAAEVVAGFRRVLDACRTGRQPGGAPWTWATAEVPELGDEGLLAASVFRAPGYSSHGVRVAVTRVGNAVFLAHSGGEYGTAEIDDGAQAVREVAQRFLDSL</sequence>
<dbReference type="PROSITE" id="PS51257">
    <property type="entry name" value="PROKAR_LIPOPROTEIN"/>
    <property type="match status" value="1"/>
</dbReference>
<proteinExistence type="predicted"/>
<comment type="caution">
    <text evidence="1">The sequence shown here is derived from an EMBL/GenBank/DDBJ whole genome shotgun (WGS) entry which is preliminary data.</text>
</comment>
<dbReference type="Proteomes" id="UP001499967">
    <property type="component" value="Unassembled WGS sequence"/>
</dbReference>
<evidence type="ECO:0000313" key="1">
    <source>
        <dbReference type="EMBL" id="GAA0922848.1"/>
    </source>
</evidence>
<reference evidence="1 2" key="1">
    <citation type="journal article" date="2019" name="Int. J. Syst. Evol. Microbiol.">
        <title>The Global Catalogue of Microorganisms (GCM) 10K type strain sequencing project: providing services to taxonomists for standard genome sequencing and annotation.</title>
        <authorList>
            <consortium name="The Broad Institute Genomics Platform"/>
            <consortium name="The Broad Institute Genome Sequencing Center for Infectious Disease"/>
            <person name="Wu L."/>
            <person name="Ma J."/>
        </authorList>
    </citation>
    <scope>NUCLEOTIDE SEQUENCE [LARGE SCALE GENOMIC DNA]</scope>
    <source>
        <strain evidence="1 2">JCM 11117</strain>
    </source>
</reference>
<dbReference type="RefSeq" id="WP_343938730.1">
    <property type="nucleotide sequence ID" value="NZ_BAAAHP010000016.1"/>
</dbReference>